<dbReference type="Proteomes" id="UP000270094">
    <property type="component" value="Unassembled WGS sequence"/>
</dbReference>
<sequence>MGDMSEHEEWMEECSGRRVGRSPAAGAAGPSIQMWNRIISHSNISVQKMAVLQKRKNPFSSLSALSNERCMKMAKMIATIQFMSIHSYVTVALAELAVSHQ</sequence>
<protein>
    <submittedName>
        <fullName evidence="2">Uncharacterized protein</fullName>
    </submittedName>
</protein>
<gene>
    <name evidence="2" type="ORF">SVUK_LOCUS14330</name>
</gene>
<accession>A0A3P7LJD4</accession>
<dbReference type="AlphaFoldDB" id="A0A3P7LJD4"/>
<evidence type="ECO:0000256" key="1">
    <source>
        <dbReference type="SAM" id="MobiDB-lite"/>
    </source>
</evidence>
<proteinExistence type="predicted"/>
<reference evidence="2 3" key="1">
    <citation type="submission" date="2018-11" db="EMBL/GenBank/DDBJ databases">
        <authorList>
            <consortium name="Pathogen Informatics"/>
        </authorList>
    </citation>
    <scope>NUCLEOTIDE SEQUENCE [LARGE SCALE GENOMIC DNA]</scope>
</reference>
<feature type="region of interest" description="Disordered" evidence="1">
    <location>
        <begin position="1"/>
        <end position="28"/>
    </location>
</feature>
<evidence type="ECO:0000313" key="3">
    <source>
        <dbReference type="Proteomes" id="UP000270094"/>
    </source>
</evidence>
<evidence type="ECO:0000313" key="2">
    <source>
        <dbReference type="EMBL" id="VDM79332.1"/>
    </source>
</evidence>
<name>A0A3P7LJD4_STRVU</name>
<organism evidence="2 3">
    <name type="scientific">Strongylus vulgaris</name>
    <name type="common">Blood worm</name>
    <dbReference type="NCBI Taxonomy" id="40348"/>
    <lineage>
        <taxon>Eukaryota</taxon>
        <taxon>Metazoa</taxon>
        <taxon>Ecdysozoa</taxon>
        <taxon>Nematoda</taxon>
        <taxon>Chromadorea</taxon>
        <taxon>Rhabditida</taxon>
        <taxon>Rhabditina</taxon>
        <taxon>Rhabditomorpha</taxon>
        <taxon>Strongyloidea</taxon>
        <taxon>Strongylidae</taxon>
        <taxon>Strongylus</taxon>
    </lineage>
</organism>
<keyword evidence="3" id="KW-1185">Reference proteome</keyword>
<dbReference type="EMBL" id="UYYB01104762">
    <property type="protein sequence ID" value="VDM79332.1"/>
    <property type="molecule type" value="Genomic_DNA"/>
</dbReference>